<evidence type="ECO:0000313" key="3">
    <source>
        <dbReference type="EMBL" id="GAA0943154.1"/>
    </source>
</evidence>
<evidence type="ECO:0000256" key="2">
    <source>
        <dbReference type="ARBA" id="ARBA00022801"/>
    </source>
</evidence>
<dbReference type="Pfam" id="PF01546">
    <property type="entry name" value="Peptidase_M20"/>
    <property type="match status" value="1"/>
</dbReference>
<organism evidence="3 4">
    <name type="scientific">Pseudonocardia zijingensis</name>
    <dbReference type="NCBI Taxonomy" id="153376"/>
    <lineage>
        <taxon>Bacteria</taxon>
        <taxon>Bacillati</taxon>
        <taxon>Actinomycetota</taxon>
        <taxon>Actinomycetes</taxon>
        <taxon>Pseudonocardiales</taxon>
        <taxon>Pseudonocardiaceae</taxon>
        <taxon>Pseudonocardia</taxon>
    </lineage>
</organism>
<evidence type="ECO:0000313" key="4">
    <source>
        <dbReference type="Proteomes" id="UP001499967"/>
    </source>
</evidence>
<dbReference type="Gene3D" id="3.30.70.360">
    <property type="match status" value="1"/>
</dbReference>
<reference evidence="3 4" key="1">
    <citation type="journal article" date="2019" name="Int. J. Syst. Evol. Microbiol.">
        <title>The Global Catalogue of Microorganisms (GCM) 10K type strain sequencing project: providing services to taxonomists for standard genome sequencing and annotation.</title>
        <authorList>
            <consortium name="The Broad Institute Genomics Platform"/>
            <consortium name="The Broad Institute Genome Sequencing Center for Infectious Disease"/>
            <person name="Wu L."/>
            <person name="Ma J."/>
        </authorList>
    </citation>
    <scope>NUCLEOTIDE SEQUENCE [LARGE SCALE GENOMIC DNA]</scope>
    <source>
        <strain evidence="3 4">JCM 11117</strain>
    </source>
</reference>
<comment type="similarity">
    <text evidence="1">Belongs to the peptidase M20 family.</text>
</comment>
<dbReference type="CDD" id="cd03884">
    <property type="entry name" value="M20_bAS"/>
    <property type="match status" value="1"/>
</dbReference>
<dbReference type="SUPFAM" id="SSF55031">
    <property type="entry name" value="Bacterial exopeptidase dimerisation domain"/>
    <property type="match status" value="1"/>
</dbReference>
<dbReference type="PIRSF" id="PIRSF001235">
    <property type="entry name" value="Amidase_carbamoylase"/>
    <property type="match status" value="1"/>
</dbReference>
<dbReference type="SUPFAM" id="SSF53187">
    <property type="entry name" value="Zn-dependent exopeptidases"/>
    <property type="match status" value="1"/>
</dbReference>
<dbReference type="InterPro" id="IPR010158">
    <property type="entry name" value="Amidase_Cbmase"/>
</dbReference>
<name>A0ABN1QIR0_9PSEU</name>
<dbReference type="InterPro" id="IPR002933">
    <property type="entry name" value="Peptidase_M20"/>
</dbReference>
<dbReference type="PANTHER" id="PTHR32494:SF5">
    <property type="entry name" value="ALLANTOATE AMIDOHYDROLASE"/>
    <property type="match status" value="1"/>
</dbReference>
<protein>
    <submittedName>
        <fullName evidence="3">Zn-dependent hydrolase</fullName>
    </submittedName>
</protein>
<keyword evidence="2 3" id="KW-0378">Hydrolase</keyword>
<dbReference type="Gene3D" id="3.40.630.10">
    <property type="entry name" value="Zn peptidases"/>
    <property type="match status" value="1"/>
</dbReference>
<dbReference type="GO" id="GO:0016787">
    <property type="term" value="F:hydrolase activity"/>
    <property type="evidence" value="ECO:0007669"/>
    <property type="project" value="UniProtKB-KW"/>
</dbReference>
<dbReference type="InterPro" id="IPR036264">
    <property type="entry name" value="Bact_exopeptidase_dim_dom"/>
</dbReference>
<evidence type="ECO:0000256" key="1">
    <source>
        <dbReference type="ARBA" id="ARBA00006153"/>
    </source>
</evidence>
<dbReference type="EMBL" id="BAAAHP010000111">
    <property type="protein sequence ID" value="GAA0943154.1"/>
    <property type="molecule type" value="Genomic_DNA"/>
</dbReference>
<dbReference type="PANTHER" id="PTHR32494">
    <property type="entry name" value="ALLANTOATE DEIMINASE-RELATED"/>
    <property type="match status" value="1"/>
</dbReference>
<comment type="caution">
    <text evidence="3">The sequence shown here is derived from an EMBL/GenBank/DDBJ whole genome shotgun (WGS) entry which is preliminary data.</text>
</comment>
<proteinExistence type="inferred from homology"/>
<keyword evidence="4" id="KW-1185">Reference proteome</keyword>
<sequence length="427" mass="43735">MNLGGAATAAIGALTADRERLRALLDGFAELTEPDSGPGVTRLAYTPLERRAHAVFAAELADLGAAVRTDAAGNTIAELPGTDPAAPAIGTGSHLDSVPNGGRFDGIVGVVAAMETARLVVRHDAAHRHPLRFVVFAAEEGARFGQACTGSRIVAGLTSSDDLPGKRDADGVSFADAMAAIGLDPARVGEARWDPAGWAAFVELHIEQGSVLESTGRRVGVVDAISGSTRLRIDLAGRASHSGGTPMHLRADAAAAAAEIVLLAESVALRAAAWGTRATVGRIDVAPGSMTTIAGSAALWVDVRGLDIDRQQRAAAEIVEGAEAACARRGVRLTATPLAETPPVPLPAAVRDTLVAGCRDLGLDPAVLPSGASHDAQQVNEVTPTGMIFIPSRDGISHDPAEHTDLDDVALGTTVLAASLLRLDAEL</sequence>
<accession>A0ABN1QIR0</accession>
<dbReference type="NCBIfam" id="NF006771">
    <property type="entry name" value="PRK09290.1-5"/>
    <property type="match status" value="1"/>
</dbReference>
<gene>
    <name evidence="3" type="ORF">GCM10009559_39850</name>
</gene>
<dbReference type="NCBIfam" id="TIGR01879">
    <property type="entry name" value="hydantase"/>
    <property type="match status" value="1"/>
</dbReference>
<dbReference type="Proteomes" id="UP001499967">
    <property type="component" value="Unassembled WGS sequence"/>
</dbReference>